<sequence length="144" mass="15507">MTDTKPTNPKDLIGSGKLPLHLWPVTATALGSLGLLDGMLKYGRSNFRAVGVRASIYYDAASRHLNAWFEGEAVDPDSGLPHLAHALACLAIIVDAEAAGKLSDDRMHPGGYRELINSLTPHVARLKEVHEGKTPTHYTIEGAQ</sequence>
<dbReference type="AlphaFoldDB" id="A0AA94EMG0"/>
<protein>
    <recommendedName>
        <fullName evidence="1">dATP/dGTP diphosphohydrolase N-terminal domain-containing protein</fullName>
    </recommendedName>
</protein>
<comment type="caution">
    <text evidence="2">The sequence shown here is derived from an EMBL/GenBank/DDBJ whole genome shotgun (WGS) entry which is preliminary data.</text>
</comment>
<evidence type="ECO:0000313" key="3">
    <source>
        <dbReference type="Proteomes" id="UP000288002"/>
    </source>
</evidence>
<feature type="domain" description="dATP/dGTP diphosphohydrolase N-terminal" evidence="1">
    <location>
        <begin position="8"/>
        <end position="106"/>
    </location>
</feature>
<evidence type="ECO:0000313" key="2">
    <source>
        <dbReference type="EMBL" id="RVD77030.1"/>
    </source>
</evidence>
<dbReference type="EMBL" id="MKWS01000009">
    <property type="protein sequence ID" value="RVD77030.1"/>
    <property type="molecule type" value="Genomic_DNA"/>
</dbReference>
<dbReference type="InterPro" id="IPR044038">
    <property type="entry name" value="dATP/dGTP_diPOhydrolase_N"/>
</dbReference>
<accession>A0AA94EMG0</accession>
<reference evidence="2 3" key="1">
    <citation type="submission" date="2016-10" db="EMBL/GenBank/DDBJ databases">
        <title>Search of new enzymes for the oxidation of sulfur compounds.</title>
        <authorList>
            <person name="Novo A."/>
            <person name="Moreira I.S."/>
            <person name="Castro P.M."/>
        </authorList>
    </citation>
    <scope>NUCLEOTIDE SEQUENCE [LARGE SCALE GENOMIC DNA]</scope>
    <source>
        <strain evidence="2 3">A9</strain>
    </source>
</reference>
<dbReference type="RefSeq" id="WP_174823783.1">
    <property type="nucleotide sequence ID" value="NZ_MKWS01000009.1"/>
</dbReference>
<proteinExistence type="predicted"/>
<dbReference type="Pfam" id="PF18909">
    <property type="entry name" value="dGTP_diPhyd_N"/>
    <property type="match status" value="1"/>
</dbReference>
<name>A0AA94EMG0_9PSED</name>
<gene>
    <name evidence="2" type="ORF">A9HBioS_3053</name>
</gene>
<organism evidence="2 3">
    <name type="scientific">Pseudomonas koreensis</name>
    <dbReference type="NCBI Taxonomy" id="198620"/>
    <lineage>
        <taxon>Bacteria</taxon>
        <taxon>Pseudomonadati</taxon>
        <taxon>Pseudomonadota</taxon>
        <taxon>Gammaproteobacteria</taxon>
        <taxon>Pseudomonadales</taxon>
        <taxon>Pseudomonadaceae</taxon>
        <taxon>Pseudomonas</taxon>
    </lineage>
</organism>
<dbReference type="Proteomes" id="UP000288002">
    <property type="component" value="Unassembled WGS sequence"/>
</dbReference>
<evidence type="ECO:0000259" key="1">
    <source>
        <dbReference type="Pfam" id="PF18909"/>
    </source>
</evidence>